<dbReference type="SMART" id="SM00448">
    <property type="entry name" value="REC"/>
    <property type="match status" value="1"/>
</dbReference>
<reference evidence="3" key="1">
    <citation type="submission" date="2020-09" db="EMBL/GenBank/DDBJ databases">
        <authorList>
            <person name="Kim M.K."/>
        </authorList>
    </citation>
    <scope>NUCLEOTIDE SEQUENCE</scope>
    <source>
        <strain evidence="3">BT704</strain>
    </source>
</reference>
<accession>A0A927B4Q0</accession>
<dbReference type="Pfam" id="PF00072">
    <property type="entry name" value="Response_reg"/>
    <property type="match status" value="1"/>
</dbReference>
<comment type="caution">
    <text evidence="3">The sequence shown here is derived from an EMBL/GenBank/DDBJ whole genome shotgun (WGS) entry which is preliminary data.</text>
</comment>
<dbReference type="AlphaFoldDB" id="A0A927B4Q0"/>
<proteinExistence type="predicted"/>
<dbReference type="InterPro" id="IPR011006">
    <property type="entry name" value="CheY-like_superfamily"/>
</dbReference>
<dbReference type="SUPFAM" id="SSF52172">
    <property type="entry name" value="CheY-like"/>
    <property type="match status" value="1"/>
</dbReference>
<dbReference type="EMBL" id="JACXAA010000008">
    <property type="protein sequence ID" value="MBD2755253.1"/>
    <property type="molecule type" value="Genomic_DNA"/>
</dbReference>
<dbReference type="Gene3D" id="3.40.50.2300">
    <property type="match status" value="1"/>
</dbReference>
<keyword evidence="4" id="KW-1185">Reference proteome</keyword>
<protein>
    <submittedName>
        <fullName evidence="3">Response regulator</fullName>
    </submittedName>
</protein>
<dbReference type="Proteomes" id="UP000653797">
    <property type="component" value="Unassembled WGS sequence"/>
</dbReference>
<dbReference type="PANTHER" id="PTHR44520:SF2">
    <property type="entry name" value="RESPONSE REGULATOR RCP1"/>
    <property type="match status" value="1"/>
</dbReference>
<dbReference type="InterPro" id="IPR001789">
    <property type="entry name" value="Sig_transdc_resp-reg_receiver"/>
</dbReference>
<evidence type="ECO:0000259" key="2">
    <source>
        <dbReference type="PROSITE" id="PS50110"/>
    </source>
</evidence>
<dbReference type="GO" id="GO:0000160">
    <property type="term" value="P:phosphorelay signal transduction system"/>
    <property type="evidence" value="ECO:0007669"/>
    <property type="project" value="InterPro"/>
</dbReference>
<evidence type="ECO:0000256" key="1">
    <source>
        <dbReference type="PROSITE-ProRule" id="PRU00169"/>
    </source>
</evidence>
<evidence type="ECO:0000313" key="3">
    <source>
        <dbReference type="EMBL" id="MBD2755253.1"/>
    </source>
</evidence>
<feature type="domain" description="Response regulatory" evidence="2">
    <location>
        <begin position="6"/>
        <end position="128"/>
    </location>
</feature>
<name>A0A927B4Q0_9BACT</name>
<sequence length="141" mass="16213">MSITGPIVCIEDDDDDQHLMSVAIKELQVANELRFFTDGKTALQYLESTPQKPFLILCDINLPLMNGIELRKQLNQNEYLRRKSIPFLFVSTAADPGLVQTAYDETVQGYFKKPVRYSDLKEQIRLILAYWSECLHPDSDL</sequence>
<dbReference type="PANTHER" id="PTHR44520">
    <property type="entry name" value="RESPONSE REGULATOR RCP1-RELATED"/>
    <property type="match status" value="1"/>
</dbReference>
<gene>
    <name evidence="3" type="ORF">IC230_20295</name>
</gene>
<organism evidence="3 4">
    <name type="scientific">Spirosoma validum</name>
    <dbReference type="NCBI Taxonomy" id="2771355"/>
    <lineage>
        <taxon>Bacteria</taxon>
        <taxon>Pseudomonadati</taxon>
        <taxon>Bacteroidota</taxon>
        <taxon>Cytophagia</taxon>
        <taxon>Cytophagales</taxon>
        <taxon>Cytophagaceae</taxon>
        <taxon>Spirosoma</taxon>
    </lineage>
</organism>
<dbReference type="InterPro" id="IPR052893">
    <property type="entry name" value="TCS_response_regulator"/>
</dbReference>
<feature type="modified residue" description="4-aspartylphosphate" evidence="1">
    <location>
        <position position="59"/>
    </location>
</feature>
<evidence type="ECO:0000313" key="4">
    <source>
        <dbReference type="Proteomes" id="UP000653797"/>
    </source>
</evidence>
<dbReference type="RefSeq" id="WP_191040884.1">
    <property type="nucleotide sequence ID" value="NZ_JACXAA010000008.1"/>
</dbReference>
<keyword evidence="1" id="KW-0597">Phosphoprotein</keyword>
<dbReference type="PROSITE" id="PS50110">
    <property type="entry name" value="RESPONSE_REGULATORY"/>
    <property type="match status" value="1"/>
</dbReference>